<dbReference type="EMBL" id="KV417296">
    <property type="protein sequence ID" value="KZO94219.1"/>
    <property type="molecule type" value="Genomic_DNA"/>
</dbReference>
<feature type="region of interest" description="Disordered" evidence="1">
    <location>
        <begin position="174"/>
        <end position="207"/>
    </location>
</feature>
<feature type="region of interest" description="Disordered" evidence="1">
    <location>
        <begin position="110"/>
        <end position="133"/>
    </location>
</feature>
<feature type="compositionally biased region" description="Polar residues" evidence="1">
    <location>
        <begin position="110"/>
        <end position="120"/>
    </location>
</feature>
<evidence type="ECO:0000313" key="2">
    <source>
        <dbReference type="EMBL" id="KZO94219.1"/>
    </source>
</evidence>
<keyword evidence="3" id="KW-1185">Reference proteome</keyword>
<evidence type="ECO:0000313" key="3">
    <source>
        <dbReference type="Proteomes" id="UP000076738"/>
    </source>
</evidence>
<evidence type="ECO:0000256" key="1">
    <source>
        <dbReference type="SAM" id="MobiDB-lite"/>
    </source>
</evidence>
<dbReference type="AlphaFoldDB" id="A0A167K3G9"/>
<name>A0A167K3G9_CALVF</name>
<sequence>MSPWDRCMTRHPEAIAIARTYLPNLAKPICRPMIEGGDPSHAAGWPILPATFKSRQGNLPWLWMPPCKGMSIWSVFAFGYIIHRIVAPVNPRHGGDHGLMSGRLSPSTTFVNSPTLSSRASAPVDSEHPKVWSNRDNSSAELWDWRIADARQGLARGKASATGLRQAKPLKLPTVGRQADNNDGNLDIGSQEHGIRDPMSGEIGRQAGGQRRNWMEIFVDVCSAVISTECIPGLCNSKVIADRA</sequence>
<dbReference type="Proteomes" id="UP000076738">
    <property type="component" value="Unassembled WGS sequence"/>
</dbReference>
<organism evidence="2 3">
    <name type="scientific">Calocera viscosa (strain TUFC12733)</name>
    <dbReference type="NCBI Taxonomy" id="1330018"/>
    <lineage>
        <taxon>Eukaryota</taxon>
        <taxon>Fungi</taxon>
        <taxon>Dikarya</taxon>
        <taxon>Basidiomycota</taxon>
        <taxon>Agaricomycotina</taxon>
        <taxon>Dacrymycetes</taxon>
        <taxon>Dacrymycetales</taxon>
        <taxon>Dacrymycetaceae</taxon>
        <taxon>Calocera</taxon>
    </lineage>
</organism>
<reference evidence="2 3" key="1">
    <citation type="journal article" date="2016" name="Mol. Biol. Evol.">
        <title>Comparative Genomics of Early-Diverging Mushroom-Forming Fungi Provides Insights into the Origins of Lignocellulose Decay Capabilities.</title>
        <authorList>
            <person name="Nagy L.G."/>
            <person name="Riley R."/>
            <person name="Tritt A."/>
            <person name="Adam C."/>
            <person name="Daum C."/>
            <person name="Floudas D."/>
            <person name="Sun H."/>
            <person name="Yadav J.S."/>
            <person name="Pangilinan J."/>
            <person name="Larsson K.H."/>
            <person name="Matsuura K."/>
            <person name="Barry K."/>
            <person name="Labutti K."/>
            <person name="Kuo R."/>
            <person name="Ohm R.A."/>
            <person name="Bhattacharya S.S."/>
            <person name="Shirouzu T."/>
            <person name="Yoshinaga Y."/>
            <person name="Martin F.M."/>
            <person name="Grigoriev I.V."/>
            <person name="Hibbett D.S."/>
        </authorList>
    </citation>
    <scope>NUCLEOTIDE SEQUENCE [LARGE SCALE GENOMIC DNA]</scope>
    <source>
        <strain evidence="2 3">TUFC12733</strain>
    </source>
</reference>
<protein>
    <submittedName>
        <fullName evidence="2">Uncharacterized protein</fullName>
    </submittedName>
</protein>
<gene>
    <name evidence="2" type="ORF">CALVIDRAFT_556511</name>
</gene>
<accession>A0A167K3G9</accession>
<proteinExistence type="predicted"/>